<proteinExistence type="predicted"/>
<dbReference type="InterPro" id="IPR003615">
    <property type="entry name" value="HNH_nuc"/>
</dbReference>
<dbReference type="SUPFAM" id="SSF54171">
    <property type="entry name" value="DNA-binding domain"/>
    <property type="match status" value="1"/>
</dbReference>
<dbReference type="Pfam" id="PF13392">
    <property type="entry name" value="HNH_3"/>
    <property type="match status" value="1"/>
</dbReference>
<gene>
    <name evidence="2" type="ORF">Ro1_00121</name>
</gene>
<evidence type="ECO:0000259" key="1">
    <source>
        <dbReference type="Pfam" id="PF13392"/>
    </source>
</evidence>
<dbReference type="SUPFAM" id="SSF54060">
    <property type="entry name" value="His-Me finger endonucleases"/>
    <property type="match status" value="1"/>
</dbReference>
<dbReference type="InterPro" id="IPR016177">
    <property type="entry name" value="DNA-bd_dom_sf"/>
</dbReference>
<evidence type="ECO:0000313" key="2">
    <source>
        <dbReference type="EMBL" id="AUE23347.1"/>
    </source>
</evidence>
<name>A0A2H4YGP9_9CAUD</name>
<feature type="domain" description="HNH nuclease" evidence="1">
    <location>
        <begin position="3"/>
        <end position="36"/>
    </location>
</feature>
<reference evidence="2 3" key="1">
    <citation type="submission" date="2017-10" db="EMBL/GenBank/DDBJ databases">
        <title>Antibacterial composition for extension of chilled fish shelf life and decreasing of risk of food-borne infections, bacteriophage strains for its preparation.</title>
        <authorList>
            <person name="Zulkarneev E.R."/>
            <person name="Aleshkin A.V."/>
            <person name="Rubalsky O.V."/>
            <person name="Kiseleva I.A."/>
            <person name="Rubalskii E.O."/>
            <person name="Lebedev S.N."/>
        </authorList>
    </citation>
    <scope>NUCLEOTIDE SEQUENCE [LARGE SCALE GENOMIC DNA]</scope>
</reference>
<keyword evidence="3" id="KW-1185">Reference proteome</keyword>
<protein>
    <recommendedName>
        <fullName evidence="1">HNH nuclease domain-containing protein</fullName>
    </recommendedName>
</protein>
<dbReference type="Gene3D" id="3.90.75.20">
    <property type="match status" value="1"/>
</dbReference>
<dbReference type="GO" id="GO:0003677">
    <property type="term" value="F:DNA binding"/>
    <property type="evidence" value="ECO:0007669"/>
    <property type="project" value="InterPro"/>
</dbReference>
<evidence type="ECO:0000313" key="3">
    <source>
        <dbReference type="Proteomes" id="UP000241480"/>
    </source>
</evidence>
<dbReference type="EMBL" id="MG250486">
    <property type="protein sequence ID" value="AUE23347.1"/>
    <property type="molecule type" value="Genomic_DNA"/>
</dbReference>
<dbReference type="Proteomes" id="UP000241480">
    <property type="component" value="Segment"/>
</dbReference>
<sequence length="103" mass="11748">MVHKGEIPAGFEIDHINHVRWDNRFENLRLVTKKDNCKNKSKMKNNLSGVSGVHYHKRDDCWVASIGVDGTLVHLGNFKDKDSAINARKAAEIEYDFHENCGL</sequence>
<organism evidence="2 3">
    <name type="scientific">Raoultella phage Ro1</name>
    <dbReference type="NCBI Taxonomy" id="2053702"/>
    <lineage>
        <taxon>Viruses</taxon>
        <taxon>Duplodnaviria</taxon>
        <taxon>Heunggongvirae</taxon>
        <taxon>Uroviricota</taxon>
        <taxon>Caudoviricetes</taxon>
        <taxon>Vequintavirinae</taxon>
        <taxon>Mydovirus</taxon>
        <taxon>Mydovirus Ro1</taxon>
    </lineage>
</organism>
<dbReference type="InterPro" id="IPR044925">
    <property type="entry name" value="His-Me_finger_sf"/>
</dbReference>
<accession>A0A2H4YGP9</accession>